<evidence type="ECO:0000256" key="7">
    <source>
        <dbReference type="ARBA" id="ARBA00048478"/>
    </source>
</evidence>
<dbReference type="Gene3D" id="3.40.50.300">
    <property type="entry name" value="P-loop containing nucleotide triphosphate hydrolases"/>
    <property type="match status" value="1"/>
</dbReference>
<evidence type="ECO:0000256" key="2">
    <source>
        <dbReference type="ARBA" id="ARBA00022679"/>
    </source>
</evidence>
<comment type="catalytic activity">
    <reaction evidence="7">
        <text>CMP + ATP = CDP + ADP</text>
        <dbReference type="Rhea" id="RHEA:11600"/>
        <dbReference type="ChEBI" id="CHEBI:30616"/>
        <dbReference type="ChEBI" id="CHEBI:58069"/>
        <dbReference type="ChEBI" id="CHEBI:60377"/>
        <dbReference type="ChEBI" id="CHEBI:456216"/>
        <dbReference type="EC" id="2.7.4.25"/>
    </reaction>
</comment>
<dbReference type="SUPFAM" id="SSF52540">
    <property type="entry name" value="P-loop containing nucleoside triphosphate hydrolases"/>
    <property type="match status" value="1"/>
</dbReference>
<sequence length="61" mass="6801">EKGINITESEAKKDVVERDVRDSGRNIAPLRKADDAVLIDSSNMTINKVLENILKVVRADH</sequence>
<comment type="catalytic activity">
    <reaction evidence="6">
        <text>dCMP + ATP = dCDP + ADP</text>
        <dbReference type="Rhea" id="RHEA:25094"/>
        <dbReference type="ChEBI" id="CHEBI:30616"/>
        <dbReference type="ChEBI" id="CHEBI:57566"/>
        <dbReference type="ChEBI" id="CHEBI:58593"/>
        <dbReference type="ChEBI" id="CHEBI:456216"/>
        <dbReference type="EC" id="2.7.4.25"/>
    </reaction>
</comment>
<keyword evidence="4 9" id="KW-0418">Kinase</keyword>
<reference evidence="9 10" key="1">
    <citation type="journal article" date="2020" name="Front. Microbiol.">
        <title>Single-cell genomics of novel Actinobacteria with the Wood-Ljungdahl pathway discovered in a serpentinizing system.</title>
        <authorList>
            <person name="Merino N."/>
            <person name="Kawai M."/>
            <person name="Boyd E.S."/>
            <person name="Colman D.R."/>
            <person name="McGlynn S.E."/>
            <person name="Nealson K.H."/>
            <person name="Kurokawa K."/>
            <person name="Hongoh Y."/>
        </authorList>
    </citation>
    <scope>NUCLEOTIDE SEQUENCE [LARGE SCALE GENOMIC DNA]</scope>
    <source>
        <strain evidence="9 10">S25</strain>
    </source>
</reference>
<gene>
    <name evidence="9" type="ORF">HKBW3S25_01985</name>
</gene>
<comment type="caution">
    <text evidence="9">The sequence shown here is derived from an EMBL/GenBank/DDBJ whole genome shotgun (WGS) entry which is preliminary data.</text>
</comment>
<dbReference type="Proteomes" id="UP000543224">
    <property type="component" value="Unassembled WGS sequence"/>
</dbReference>
<dbReference type="GO" id="GO:0005524">
    <property type="term" value="F:ATP binding"/>
    <property type="evidence" value="ECO:0007669"/>
    <property type="project" value="UniProtKB-KW"/>
</dbReference>
<dbReference type="EC" id="2.7.4.25" evidence="1"/>
<evidence type="ECO:0000256" key="6">
    <source>
        <dbReference type="ARBA" id="ARBA00047615"/>
    </source>
</evidence>
<dbReference type="InterPro" id="IPR027417">
    <property type="entry name" value="P-loop_NTPase"/>
</dbReference>
<evidence type="ECO:0000313" key="9">
    <source>
        <dbReference type="EMBL" id="GFP26490.1"/>
    </source>
</evidence>
<keyword evidence="5" id="KW-0067">ATP-binding</keyword>
<dbReference type="Pfam" id="PF02224">
    <property type="entry name" value="Cytidylate_kin"/>
    <property type="match status" value="1"/>
</dbReference>
<proteinExistence type="predicted"/>
<dbReference type="EMBL" id="BLRX01000650">
    <property type="protein sequence ID" value="GFP26490.1"/>
    <property type="molecule type" value="Genomic_DNA"/>
</dbReference>
<organism evidence="9 10">
    <name type="scientific">Candidatus Hakubella thermalkaliphila</name>
    <dbReference type="NCBI Taxonomy" id="2754717"/>
    <lineage>
        <taxon>Bacteria</taxon>
        <taxon>Bacillati</taxon>
        <taxon>Actinomycetota</taxon>
        <taxon>Actinomycetota incertae sedis</taxon>
        <taxon>Candidatus Hakubellales</taxon>
        <taxon>Candidatus Hakubellaceae</taxon>
        <taxon>Candidatus Hakubella</taxon>
    </lineage>
</organism>
<feature type="domain" description="Cytidylate kinase" evidence="8">
    <location>
        <begin position="2"/>
        <end position="58"/>
    </location>
</feature>
<protein>
    <recommendedName>
        <fullName evidence="1">(d)CMP kinase</fullName>
        <ecNumber evidence="1">2.7.4.25</ecNumber>
    </recommendedName>
</protein>
<name>A0A6V8P3U4_9ACTN</name>
<keyword evidence="2" id="KW-0808">Transferase</keyword>
<dbReference type="AlphaFoldDB" id="A0A6V8P3U4"/>
<evidence type="ECO:0000256" key="3">
    <source>
        <dbReference type="ARBA" id="ARBA00022741"/>
    </source>
</evidence>
<evidence type="ECO:0000256" key="4">
    <source>
        <dbReference type="ARBA" id="ARBA00022777"/>
    </source>
</evidence>
<dbReference type="InterPro" id="IPR011994">
    <property type="entry name" value="Cytidylate_kinase_dom"/>
</dbReference>
<evidence type="ECO:0000313" key="10">
    <source>
        <dbReference type="Proteomes" id="UP000543224"/>
    </source>
</evidence>
<evidence type="ECO:0000256" key="5">
    <source>
        <dbReference type="ARBA" id="ARBA00022840"/>
    </source>
</evidence>
<dbReference type="GO" id="GO:0006139">
    <property type="term" value="P:nucleobase-containing compound metabolic process"/>
    <property type="evidence" value="ECO:0007669"/>
    <property type="project" value="InterPro"/>
</dbReference>
<dbReference type="GO" id="GO:0036431">
    <property type="term" value="F:dCMP kinase activity"/>
    <property type="evidence" value="ECO:0007669"/>
    <property type="project" value="InterPro"/>
</dbReference>
<evidence type="ECO:0000256" key="1">
    <source>
        <dbReference type="ARBA" id="ARBA00012906"/>
    </source>
</evidence>
<accession>A0A6V8P3U4</accession>
<evidence type="ECO:0000259" key="8">
    <source>
        <dbReference type="Pfam" id="PF02224"/>
    </source>
</evidence>
<keyword evidence="3" id="KW-0547">Nucleotide-binding</keyword>
<feature type="non-terminal residue" evidence="9">
    <location>
        <position position="1"/>
    </location>
</feature>